<protein>
    <submittedName>
        <fullName evidence="1">Uncharacterized protein</fullName>
    </submittedName>
</protein>
<comment type="caution">
    <text evidence="1">The sequence shown here is derived from an EMBL/GenBank/DDBJ whole genome shotgun (WGS) entry which is preliminary data.</text>
</comment>
<gene>
    <name evidence="1" type="ORF">IAA04_11925</name>
</gene>
<proteinExistence type="predicted"/>
<dbReference type="Proteomes" id="UP000823883">
    <property type="component" value="Unassembled WGS sequence"/>
</dbReference>
<dbReference type="AlphaFoldDB" id="A0A9D2PDG0"/>
<name>A0A9D2PDG0_9FIRM</name>
<accession>A0A9D2PDG0</accession>
<dbReference type="EMBL" id="DWWL01000078">
    <property type="protein sequence ID" value="HJC48745.1"/>
    <property type="molecule type" value="Genomic_DNA"/>
</dbReference>
<reference evidence="1" key="2">
    <citation type="submission" date="2021-04" db="EMBL/GenBank/DDBJ databases">
        <authorList>
            <person name="Gilroy R."/>
        </authorList>
    </citation>
    <scope>NUCLEOTIDE SEQUENCE</scope>
    <source>
        <strain evidence="1">CHK183-5548</strain>
    </source>
</reference>
<reference evidence="1" key="1">
    <citation type="journal article" date="2021" name="PeerJ">
        <title>Extensive microbial diversity within the chicken gut microbiome revealed by metagenomics and culture.</title>
        <authorList>
            <person name="Gilroy R."/>
            <person name="Ravi A."/>
            <person name="Getino M."/>
            <person name="Pursley I."/>
            <person name="Horton D.L."/>
            <person name="Alikhan N.F."/>
            <person name="Baker D."/>
            <person name="Gharbi K."/>
            <person name="Hall N."/>
            <person name="Watson M."/>
            <person name="Adriaenssens E.M."/>
            <person name="Foster-Nyarko E."/>
            <person name="Jarju S."/>
            <person name="Secka A."/>
            <person name="Antonio M."/>
            <person name="Oren A."/>
            <person name="Chaudhuri R.R."/>
            <person name="La Ragione R."/>
            <person name="Hildebrand F."/>
            <person name="Pallen M.J."/>
        </authorList>
    </citation>
    <scope>NUCLEOTIDE SEQUENCE</scope>
    <source>
        <strain evidence="1">CHK183-5548</strain>
    </source>
</reference>
<evidence type="ECO:0000313" key="1">
    <source>
        <dbReference type="EMBL" id="HJC48745.1"/>
    </source>
</evidence>
<evidence type="ECO:0000313" key="2">
    <source>
        <dbReference type="Proteomes" id="UP000823883"/>
    </source>
</evidence>
<organism evidence="1 2">
    <name type="scientific">Candidatus Lachnoclostridium pullistercoris</name>
    <dbReference type="NCBI Taxonomy" id="2838632"/>
    <lineage>
        <taxon>Bacteria</taxon>
        <taxon>Bacillati</taxon>
        <taxon>Bacillota</taxon>
        <taxon>Clostridia</taxon>
        <taxon>Lachnospirales</taxon>
        <taxon>Lachnospiraceae</taxon>
    </lineage>
</organism>
<sequence>MKNEIQNNQTTEIMDFPYGWNKGDTCVLITNKAKKSTCEYIVESYDGKYFGVRSHTGLYHRVSPWRMFRTREDAVESLTSQRYGGMSLQ</sequence>